<protein>
    <submittedName>
        <fullName evidence="1">Uncharacterized protein</fullName>
    </submittedName>
</protein>
<name>A0ABU7CP91_9TELE</name>
<evidence type="ECO:0000313" key="1">
    <source>
        <dbReference type="EMBL" id="MED6264499.1"/>
    </source>
</evidence>
<dbReference type="Proteomes" id="UP001352852">
    <property type="component" value="Unassembled WGS sequence"/>
</dbReference>
<proteinExistence type="predicted"/>
<reference evidence="1 2" key="1">
    <citation type="submission" date="2021-06" db="EMBL/GenBank/DDBJ databases">
        <authorList>
            <person name="Palmer J.M."/>
        </authorList>
    </citation>
    <scope>NUCLEOTIDE SEQUENCE [LARGE SCALE GENOMIC DNA]</scope>
    <source>
        <strain evidence="1 2">CL_MEX2019</strain>
        <tissue evidence="1">Muscle</tissue>
    </source>
</reference>
<comment type="caution">
    <text evidence="1">The sequence shown here is derived from an EMBL/GenBank/DDBJ whole genome shotgun (WGS) entry which is preliminary data.</text>
</comment>
<evidence type="ECO:0000313" key="2">
    <source>
        <dbReference type="Proteomes" id="UP001352852"/>
    </source>
</evidence>
<sequence length="105" mass="11975">MFGGKIRRETLEQATLQISSFSDMTITKTSVDNKSEYLIKISLNLGKNLFLFFLRRMDHKHDIFTLRSCIGTSLTSWSFPGFSNQSGSKLLLHQTTQMGSFISFL</sequence>
<dbReference type="EMBL" id="JAHUTJ010001215">
    <property type="protein sequence ID" value="MED6264499.1"/>
    <property type="molecule type" value="Genomic_DNA"/>
</dbReference>
<organism evidence="1 2">
    <name type="scientific">Characodon lateralis</name>
    <dbReference type="NCBI Taxonomy" id="208331"/>
    <lineage>
        <taxon>Eukaryota</taxon>
        <taxon>Metazoa</taxon>
        <taxon>Chordata</taxon>
        <taxon>Craniata</taxon>
        <taxon>Vertebrata</taxon>
        <taxon>Euteleostomi</taxon>
        <taxon>Actinopterygii</taxon>
        <taxon>Neopterygii</taxon>
        <taxon>Teleostei</taxon>
        <taxon>Neoteleostei</taxon>
        <taxon>Acanthomorphata</taxon>
        <taxon>Ovalentaria</taxon>
        <taxon>Atherinomorphae</taxon>
        <taxon>Cyprinodontiformes</taxon>
        <taxon>Goodeidae</taxon>
        <taxon>Characodon</taxon>
    </lineage>
</organism>
<accession>A0ABU7CP91</accession>
<gene>
    <name evidence="1" type="ORF">CHARACLAT_015591</name>
</gene>
<keyword evidence="2" id="KW-1185">Reference proteome</keyword>